<dbReference type="EMBL" id="CM001403">
    <property type="protein sequence ID" value="EHQ28553.1"/>
    <property type="molecule type" value="Genomic_DNA"/>
</dbReference>
<dbReference type="HOGENOM" id="CLU_025041_0_0_10"/>
<feature type="region of interest" description="Disordered" evidence="1">
    <location>
        <begin position="1"/>
        <end position="30"/>
    </location>
</feature>
<keyword evidence="3" id="KW-1185">Reference proteome</keyword>
<accession>H1Y308</accession>
<evidence type="ECO:0000313" key="3">
    <source>
        <dbReference type="Proteomes" id="UP000002774"/>
    </source>
</evidence>
<proteinExistence type="predicted"/>
<dbReference type="AlphaFoldDB" id="H1Y308"/>
<organism evidence="2 3">
    <name type="scientific">Mucilaginibacter paludis DSM 18603</name>
    <dbReference type="NCBI Taxonomy" id="714943"/>
    <lineage>
        <taxon>Bacteria</taxon>
        <taxon>Pseudomonadati</taxon>
        <taxon>Bacteroidota</taxon>
        <taxon>Sphingobacteriia</taxon>
        <taxon>Sphingobacteriales</taxon>
        <taxon>Sphingobacteriaceae</taxon>
        <taxon>Mucilaginibacter</taxon>
    </lineage>
</organism>
<dbReference type="InterPro" id="IPR025631">
    <property type="entry name" value="Porin_10"/>
</dbReference>
<evidence type="ECO:0000313" key="2">
    <source>
        <dbReference type="EMBL" id="EHQ28553.1"/>
    </source>
</evidence>
<evidence type="ECO:0000256" key="1">
    <source>
        <dbReference type="SAM" id="MobiDB-lite"/>
    </source>
</evidence>
<feature type="compositionally biased region" description="Polar residues" evidence="1">
    <location>
        <begin position="1"/>
        <end position="20"/>
    </location>
</feature>
<name>H1Y308_9SPHI</name>
<dbReference type="Pfam" id="PF14121">
    <property type="entry name" value="Porin_10"/>
    <property type="match status" value="1"/>
</dbReference>
<dbReference type="Proteomes" id="UP000002774">
    <property type="component" value="Chromosome"/>
</dbReference>
<reference evidence="2" key="1">
    <citation type="submission" date="2011-09" db="EMBL/GenBank/DDBJ databases">
        <title>The permanent draft genome of Mucilaginibacter paludis DSM 18603.</title>
        <authorList>
            <consortium name="US DOE Joint Genome Institute (JGI-PGF)"/>
            <person name="Lucas S."/>
            <person name="Han J."/>
            <person name="Lapidus A."/>
            <person name="Bruce D."/>
            <person name="Goodwin L."/>
            <person name="Pitluck S."/>
            <person name="Peters L."/>
            <person name="Kyrpides N."/>
            <person name="Mavromatis K."/>
            <person name="Ivanova N."/>
            <person name="Mikhailova N."/>
            <person name="Held B."/>
            <person name="Detter J.C."/>
            <person name="Tapia R."/>
            <person name="Han C."/>
            <person name="Land M."/>
            <person name="Hauser L."/>
            <person name="Markowitz V."/>
            <person name="Cheng J.-F."/>
            <person name="Hugenholtz P."/>
            <person name="Woyke T."/>
            <person name="Wu D."/>
            <person name="Tindall B."/>
            <person name="Brambilla E."/>
            <person name="Klenk H.-P."/>
            <person name="Eisen J.A."/>
        </authorList>
    </citation>
    <scope>NUCLEOTIDE SEQUENCE [LARGE SCALE GENOMIC DNA]</scope>
    <source>
        <strain evidence="2">DSM 18603</strain>
    </source>
</reference>
<dbReference type="STRING" id="714943.Mucpa_4463"/>
<sequence>MAFGQINQSGNSTTTGQSVNHMRDTVPTTKKLTDDELLDTLRKREEKKRDTVIFNSKFIKVTNERLLNDSTQVFPLDTGLANFENYSPLYQPHSPKIGLGNLGLAERNLLFEPSRTIGFDVGLHYLDAYLLHPEDIQYYRARTPFTSLYLVSGGQVEQLFKLVHTQNIKPNWNVGLNYNKIGSDGLYARQKPDHLNAAFFSWYESPNKRYNVLGNLFFNNLKAPENGAITSDTVFTGTATLSKTGIPVRLNNSRDNIRDNGFYLKQFYYLGRVDTLSNATETSKILPTQRIAYTFFYNVQKYKFFQDDVDTYKVFPDYYYDKSVSRDSLAVLHLQNEFSYSFYLRGKSVSFVKNEAKLDLGIKHDYYSYSQYVRDTLNSITSAQNGLPQIDKKQAKSFQDITLKAKVGYRFSDKMGLDADFQQIVQGRDFGDYLYDAKLNLSAGDKIGKVILGAYTQNSSPPLVYTNWDSNHFRWTNSFKNVKTTGLSFNYINNKLQFNVKAEYFLIDNYLYFEAQPNGIDAHPVQAAASINLIKISVGKNITLGRWHFDNFAVYQKTDNPATLRTPELYTYTSLYYGKLFFNVLNTNIGINVRYNTPYEVPSYAVGLGQFYNGSAVKYSSYPVSTVFIKATLKRTNLFLQYDYANQGLFTNGYYTVNRYPMPDAILKFGVLWHFYD</sequence>
<dbReference type="eggNOG" id="COG4206">
    <property type="taxonomic scope" value="Bacteria"/>
</dbReference>
<protein>
    <recommendedName>
        <fullName evidence="4">Porin</fullName>
    </recommendedName>
</protein>
<gene>
    <name evidence="2" type="ORF">Mucpa_4463</name>
</gene>
<evidence type="ECO:0008006" key="4">
    <source>
        <dbReference type="Google" id="ProtNLM"/>
    </source>
</evidence>